<evidence type="ECO:0000313" key="4">
    <source>
        <dbReference type="EMBL" id="CAF4312335.1"/>
    </source>
</evidence>
<keyword evidence="5" id="KW-1185">Reference proteome</keyword>
<dbReference type="OrthoDB" id="205514at2759"/>
<dbReference type="Gene3D" id="3.40.50.10190">
    <property type="entry name" value="BRCT domain"/>
    <property type="match status" value="1"/>
</dbReference>
<evidence type="ECO:0000259" key="2">
    <source>
        <dbReference type="PROSITE" id="PS50172"/>
    </source>
</evidence>
<evidence type="ECO:0000256" key="1">
    <source>
        <dbReference type="SAM" id="MobiDB-lite"/>
    </source>
</evidence>
<dbReference type="InterPro" id="IPR036420">
    <property type="entry name" value="BRCT_dom_sf"/>
</dbReference>
<accession>A0A815N9R8</accession>
<dbReference type="EMBL" id="CAJNOQ010018703">
    <property type="protein sequence ID" value="CAF1434626.1"/>
    <property type="molecule type" value="Genomic_DNA"/>
</dbReference>
<protein>
    <recommendedName>
        <fullName evidence="2">BRCT domain-containing protein</fullName>
    </recommendedName>
</protein>
<dbReference type="PROSITE" id="PS50172">
    <property type="entry name" value="BRCT"/>
    <property type="match status" value="1"/>
</dbReference>
<dbReference type="Proteomes" id="UP000663829">
    <property type="component" value="Unassembled WGS sequence"/>
</dbReference>
<organism evidence="3 5">
    <name type="scientific">Didymodactylos carnosus</name>
    <dbReference type="NCBI Taxonomy" id="1234261"/>
    <lineage>
        <taxon>Eukaryota</taxon>
        <taxon>Metazoa</taxon>
        <taxon>Spiralia</taxon>
        <taxon>Gnathifera</taxon>
        <taxon>Rotifera</taxon>
        <taxon>Eurotatoria</taxon>
        <taxon>Bdelloidea</taxon>
        <taxon>Philodinida</taxon>
        <taxon>Philodinidae</taxon>
        <taxon>Didymodactylos</taxon>
    </lineage>
</organism>
<dbReference type="InterPro" id="IPR001357">
    <property type="entry name" value="BRCT_dom"/>
</dbReference>
<dbReference type="EMBL" id="CAJOBC010084139">
    <property type="protein sequence ID" value="CAF4312335.1"/>
    <property type="molecule type" value="Genomic_DNA"/>
</dbReference>
<evidence type="ECO:0000313" key="5">
    <source>
        <dbReference type="Proteomes" id="UP000663829"/>
    </source>
</evidence>
<feature type="non-terminal residue" evidence="3">
    <location>
        <position position="246"/>
    </location>
</feature>
<dbReference type="SUPFAM" id="SSF52113">
    <property type="entry name" value="BRCT domain"/>
    <property type="match status" value="1"/>
</dbReference>
<feature type="region of interest" description="Disordered" evidence="1">
    <location>
        <begin position="158"/>
        <end position="201"/>
    </location>
</feature>
<gene>
    <name evidence="3" type="ORF">GPM918_LOCUS34140</name>
    <name evidence="4" type="ORF">SRO942_LOCUS34834</name>
</gene>
<sequence length="246" mass="27576">MLSTSSSSTENRIEDELIYLLPNSIGQGRLKIFKNAFEKFNLKSVDTFDYSTTKYVIAEDSLNLKVILNKILKLEEEQQQQEPTQIQNVENVMNKNAPVIIKTKWLSDCLKVKRLLPIDKYIIEKKKPKPASLPPQLEPLESRGLISSVSTDNIQSRLSKTTLEASTVAPLPPPPSRHRTYSSESESDDENTKNPIVEQSGSGTLLKGNWLCSESCPTAPVVARPILSNSIRKTTNPNQEIIDKLQ</sequence>
<feature type="domain" description="BRCT" evidence="2">
    <location>
        <begin position="8"/>
        <end position="123"/>
    </location>
</feature>
<comment type="caution">
    <text evidence="3">The sequence shown here is derived from an EMBL/GenBank/DDBJ whole genome shotgun (WGS) entry which is preliminary data.</text>
</comment>
<dbReference type="AlphaFoldDB" id="A0A815N9R8"/>
<proteinExistence type="predicted"/>
<evidence type="ECO:0000313" key="3">
    <source>
        <dbReference type="EMBL" id="CAF1434626.1"/>
    </source>
</evidence>
<dbReference type="Proteomes" id="UP000681722">
    <property type="component" value="Unassembled WGS sequence"/>
</dbReference>
<reference evidence="3" key="1">
    <citation type="submission" date="2021-02" db="EMBL/GenBank/DDBJ databases">
        <authorList>
            <person name="Nowell W R."/>
        </authorList>
    </citation>
    <scope>NUCLEOTIDE SEQUENCE</scope>
</reference>
<name>A0A815N9R8_9BILA</name>